<evidence type="ECO:0000256" key="5">
    <source>
        <dbReference type="ARBA" id="ARBA00022723"/>
    </source>
</evidence>
<dbReference type="GO" id="GO:0006508">
    <property type="term" value="P:proteolysis"/>
    <property type="evidence" value="ECO:0007669"/>
    <property type="project" value="UniProtKB-KW"/>
</dbReference>
<keyword evidence="6 11" id="KW-0378">Hydrolase</keyword>
<keyword evidence="4 12" id="KW-0812">Transmembrane</keyword>
<comment type="similarity">
    <text evidence="11">Belongs to the peptidase M48 family.</text>
</comment>
<comment type="subcellular location">
    <subcellularLocation>
        <location evidence="1">Cell membrane</location>
        <topology evidence="1">Multi-pass membrane protein</topology>
    </subcellularLocation>
</comment>
<dbReference type="PANTHER" id="PTHR43221">
    <property type="entry name" value="PROTEASE HTPX"/>
    <property type="match status" value="1"/>
</dbReference>
<feature type="transmembrane region" description="Helical" evidence="12">
    <location>
        <begin position="6"/>
        <end position="37"/>
    </location>
</feature>
<reference evidence="14" key="2">
    <citation type="submission" date="2023-01" db="EMBL/GenBank/DDBJ databases">
        <title>Draft genome sequence of Methylophaga thalassica strain NBRC 102424.</title>
        <authorList>
            <person name="Sun Q."/>
            <person name="Mori K."/>
        </authorList>
    </citation>
    <scope>NUCLEOTIDE SEQUENCE</scope>
    <source>
        <strain evidence="14">NBRC 102424</strain>
    </source>
</reference>
<evidence type="ECO:0000313" key="14">
    <source>
        <dbReference type="EMBL" id="GLP98495.1"/>
    </source>
</evidence>
<feature type="domain" description="Peptidase M48" evidence="13">
    <location>
        <begin position="56"/>
        <end position="262"/>
    </location>
</feature>
<gene>
    <name evidence="14" type="ORF">GCM10007891_03490</name>
</gene>
<keyword evidence="7 11" id="KW-0862">Zinc</keyword>
<dbReference type="Pfam" id="PF01435">
    <property type="entry name" value="Peptidase_M48"/>
    <property type="match status" value="1"/>
</dbReference>
<keyword evidence="10 12" id="KW-0472">Membrane</keyword>
<comment type="caution">
    <text evidence="14">The sequence shown here is derived from an EMBL/GenBank/DDBJ whole genome shotgun (WGS) entry which is preliminary data.</text>
</comment>
<proteinExistence type="inferred from homology"/>
<evidence type="ECO:0000256" key="11">
    <source>
        <dbReference type="RuleBase" id="RU003983"/>
    </source>
</evidence>
<dbReference type="Gene3D" id="3.30.2010.10">
    <property type="entry name" value="Metalloproteases ('zincins'), catalytic domain"/>
    <property type="match status" value="1"/>
</dbReference>
<dbReference type="EMBL" id="BSND01000003">
    <property type="protein sequence ID" value="GLP98495.1"/>
    <property type="molecule type" value="Genomic_DNA"/>
</dbReference>
<feature type="transmembrane region" description="Helical" evidence="12">
    <location>
        <begin position="171"/>
        <end position="193"/>
    </location>
</feature>
<keyword evidence="3 11" id="KW-0645">Protease</keyword>
<evidence type="ECO:0000256" key="2">
    <source>
        <dbReference type="ARBA" id="ARBA00022475"/>
    </source>
</evidence>
<evidence type="ECO:0000259" key="13">
    <source>
        <dbReference type="Pfam" id="PF01435"/>
    </source>
</evidence>
<evidence type="ECO:0000256" key="9">
    <source>
        <dbReference type="ARBA" id="ARBA00023049"/>
    </source>
</evidence>
<evidence type="ECO:0000256" key="7">
    <source>
        <dbReference type="ARBA" id="ARBA00022833"/>
    </source>
</evidence>
<evidence type="ECO:0000256" key="1">
    <source>
        <dbReference type="ARBA" id="ARBA00004651"/>
    </source>
</evidence>
<accession>A0ABQ5TUH7</accession>
<keyword evidence="9 11" id="KW-0482">Metalloprotease</keyword>
<evidence type="ECO:0000313" key="15">
    <source>
        <dbReference type="Proteomes" id="UP001161423"/>
    </source>
</evidence>
<dbReference type="PANTHER" id="PTHR43221:SF1">
    <property type="entry name" value="PROTEASE HTPX"/>
    <property type="match status" value="1"/>
</dbReference>
<name>A0ABQ5TUH7_9GAMM</name>
<evidence type="ECO:0000256" key="6">
    <source>
        <dbReference type="ARBA" id="ARBA00022801"/>
    </source>
</evidence>
<dbReference type="InterPro" id="IPR001915">
    <property type="entry name" value="Peptidase_M48"/>
</dbReference>
<organism evidence="14 15">
    <name type="scientific">Methylophaga thalassica</name>
    <dbReference type="NCBI Taxonomy" id="40223"/>
    <lineage>
        <taxon>Bacteria</taxon>
        <taxon>Pseudomonadati</taxon>
        <taxon>Pseudomonadota</taxon>
        <taxon>Gammaproteobacteria</taxon>
        <taxon>Thiotrichales</taxon>
        <taxon>Piscirickettsiaceae</taxon>
        <taxon>Methylophaga</taxon>
    </lineage>
</organism>
<keyword evidence="5" id="KW-0479">Metal-binding</keyword>
<evidence type="ECO:0000256" key="4">
    <source>
        <dbReference type="ARBA" id="ARBA00022692"/>
    </source>
</evidence>
<dbReference type="Proteomes" id="UP001161423">
    <property type="component" value="Unassembled WGS sequence"/>
</dbReference>
<evidence type="ECO:0000256" key="3">
    <source>
        <dbReference type="ARBA" id="ARBA00022670"/>
    </source>
</evidence>
<keyword evidence="8 12" id="KW-1133">Transmembrane helix</keyword>
<protein>
    <submittedName>
        <fullName evidence="14">Zn-dependent protease</fullName>
    </submittedName>
</protein>
<keyword evidence="15" id="KW-1185">Reference proteome</keyword>
<dbReference type="InterPro" id="IPR050083">
    <property type="entry name" value="HtpX_protease"/>
</dbReference>
<dbReference type="GO" id="GO:0008233">
    <property type="term" value="F:peptidase activity"/>
    <property type="evidence" value="ECO:0007669"/>
    <property type="project" value="UniProtKB-KW"/>
</dbReference>
<evidence type="ECO:0000256" key="10">
    <source>
        <dbReference type="ARBA" id="ARBA00023136"/>
    </source>
</evidence>
<sequence length="300" mass="33035">MLLGLLFIYAGLLGLLILGGHGFFAILVFTALALSLTPSVSPGLTMRLYRAVKLLPHQAPGLHDRINILAKRAGLENKPDLYYIPSRMLNAFAVGSQAHSAIGVTDGLLKTLDQDELTGVLAHEVSHIRSNDIGVMGIADLFSRVTRVLSLLGQVLLLINIPLLVYQAATINWWVIALLVFAPSISALTQLALSRTREFDADLNAVRLTGNPEALARALAKIEYIQGRWFERVFFPGKGIPEPSLLRTHPPVNERIDKLKSLKHAFSSKVTFLPSVLVDSAMTKPELKEPPRWHISGLWY</sequence>
<keyword evidence="2" id="KW-1003">Cell membrane</keyword>
<feature type="transmembrane region" description="Helical" evidence="12">
    <location>
        <begin position="148"/>
        <end position="165"/>
    </location>
</feature>
<reference evidence="14" key="1">
    <citation type="journal article" date="2014" name="Int. J. Syst. Evol. Microbiol.">
        <title>Complete genome of a new Firmicutes species belonging to the dominant human colonic microbiota ('Ruminococcus bicirculans') reveals two chromosomes and a selective capacity to utilize plant glucans.</title>
        <authorList>
            <consortium name="NISC Comparative Sequencing Program"/>
            <person name="Wegmann U."/>
            <person name="Louis P."/>
            <person name="Goesmann A."/>
            <person name="Henrissat B."/>
            <person name="Duncan S.H."/>
            <person name="Flint H.J."/>
        </authorList>
    </citation>
    <scope>NUCLEOTIDE SEQUENCE</scope>
    <source>
        <strain evidence="14">NBRC 102424</strain>
    </source>
</reference>
<comment type="cofactor">
    <cofactor evidence="11">
        <name>Zn(2+)</name>
        <dbReference type="ChEBI" id="CHEBI:29105"/>
    </cofactor>
    <text evidence="11">Binds 1 zinc ion per subunit.</text>
</comment>
<evidence type="ECO:0000256" key="8">
    <source>
        <dbReference type="ARBA" id="ARBA00022989"/>
    </source>
</evidence>
<dbReference type="CDD" id="cd07339">
    <property type="entry name" value="M48B_HtpX_like"/>
    <property type="match status" value="1"/>
</dbReference>
<evidence type="ECO:0000256" key="12">
    <source>
        <dbReference type="SAM" id="Phobius"/>
    </source>
</evidence>